<gene>
    <name evidence="3" type="ORF">S06H3_14754</name>
</gene>
<dbReference type="Pfam" id="PF01343">
    <property type="entry name" value="Peptidase_S49"/>
    <property type="match status" value="1"/>
</dbReference>
<sequence length="132" mass="14394">AEDMGIRPLTDEERRIMQDITDDLYQQFVVAVADGRSLPVADVEVLATGQLYTGVQALDLGLIDELGGLNRAIELAASLAGVTAPEVEEYGPSASFLERLLGGLSPPSLLSLSEDELLFLRMLEGWQEMPRY</sequence>
<proteinExistence type="inferred from homology"/>
<dbReference type="PANTHER" id="PTHR42987">
    <property type="entry name" value="PEPTIDASE S49"/>
    <property type="match status" value="1"/>
</dbReference>
<feature type="domain" description="Peptidase S49" evidence="2">
    <location>
        <begin position="7"/>
        <end position="82"/>
    </location>
</feature>
<dbReference type="GO" id="GO:0006508">
    <property type="term" value="P:proteolysis"/>
    <property type="evidence" value="ECO:0007669"/>
    <property type="project" value="InterPro"/>
</dbReference>
<reference evidence="3" key="1">
    <citation type="journal article" date="2014" name="Front. Microbiol.">
        <title>High frequency of phylogenetically diverse reductive dehalogenase-homologous genes in deep subseafloor sedimentary metagenomes.</title>
        <authorList>
            <person name="Kawai M."/>
            <person name="Futagami T."/>
            <person name="Toyoda A."/>
            <person name="Takaki Y."/>
            <person name="Nishi S."/>
            <person name="Hori S."/>
            <person name="Arai W."/>
            <person name="Tsubouchi T."/>
            <person name="Morono Y."/>
            <person name="Uchiyama I."/>
            <person name="Ito T."/>
            <person name="Fujiyama A."/>
            <person name="Inagaki F."/>
            <person name="Takami H."/>
        </authorList>
    </citation>
    <scope>NUCLEOTIDE SEQUENCE</scope>
    <source>
        <strain evidence="3">Expedition CK06-06</strain>
    </source>
</reference>
<organism evidence="3">
    <name type="scientific">marine sediment metagenome</name>
    <dbReference type="NCBI Taxonomy" id="412755"/>
    <lineage>
        <taxon>unclassified sequences</taxon>
        <taxon>metagenomes</taxon>
        <taxon>ecological metagenomes</taxon>
    </lineage>
</organism>
<dbReference type="Gene3D" id="3.90.226.10">
    <property type="entry name" value="2-enoyl-CoA Hydratase, Chain A, domain 1"/>
    <property type="match status" value="1"/>
</dbReference>
<dbReference type="InterPro" id="IPR002142">
    <property type="entry name" value="Peptidase_S49"/>
</dbReference>
<evidence type="ECO:0000313" key="3">
    <source>
        <dbReference type="EMBL" id="GAI05050.1"/>
    </source>
</evidence>
<evidence type="ECO:0000256" key="1">
    <source>
        <dbReference type="ARBA" id="ARBA00008683"/>
    </source>
</evidence>
<dbReference type="AlphaFoldDB" id="X1LRN0"/>
<evidence type="ECO:0000259" key="2">
    <source>
        <dbReference type="Pfam" id="PF01343"/>
    </source>
</evidence>
<feature type="non-terminal residue" evidence="3">
    <location>
        <position position="1"/>
    </location>
</feature>
<accession>X1LRN0</accession>
<dbReference type="PANTHER" id="PTHR42987:SF4">
    <property type="entry name" value="PROTEASE SOHB-RELATED"/>
    <property type="match status" value="1"/>
</dbReference>
<comment type="similarity">
    <text evidence="1">Belongs to the peptidase S49 family.</text>
</comment>
<dbReference type="EMBL" id="BARV01007228">
    <property type="protein sequence ID" value="GAI05050.1"/>
    <property type="molecule type" value="Genomic_DNA"/>
</dbReference>
<dbReference type="GO" id="GO:0008233">
    <property type="term" value="F:peptidase activity"/>
    <property type="evidence" value="ECO:0007669"/>
    <property type="project" value="InterPro"/>
</dbReference>
<name>X1LRN0_9ZZZZ</name>
<comment type="caution">
    <text evidence="3">The sequence shown here is derived from an EMBL/GenBank/DDBJ whole genome shotgun (WGS) entry which is preliminary data.</text>
</comment>
<dbReference type="SUPFAM" id="SSF52096">
    <property type="entry name" value="ClpP/crotonase"/>
    <property type="match status" value="1"/>
</dbReference>
<protein>
    <recommendedName>
        <fullName evidence="2">Peptidase S49 domain-containing protein</fullName>
    </recommendedName>
</protein>
<dbReference type="InterPro" id="IPR029045">
    <property type="entry name" value="ClpP/crotonase-like_dom_sf"/>
</dbReference>